<feature type="region of interest" description="Disordered" evidence="2">
    <location>
        <begin position="131"/>
        <end position="165"/>
    </location>
</feature>
<gene>
    <name evidence="3" type="ORF">ECPE_LOCUS17313</name>
</gene>
<dbReference type="AlphaFoldDB" id="A0A183BDM8"/>
<reference evidence="3 4" key="2">
    <citation type="submission" date="2018-11" db="EMBL/GenBank/DDBJ databases">
        <authorList>
            <consortium name="Pathogen Informatics"/>
        </authorList>
    </citation>
    <scope>NUCLEOTIDE SEQUENCE [LARGE SCALE GENOMIC DNA]</scope>
    <source>
        <strain evidence="3 4">Egypt</strain>
    </source>
</reference>
<proteinExistence type="predicted"/>
<evidence type="ECO:0000313" key="3">
    <source>
        <dbReference type="EMBL" id="VDP94603.1"/>
    </source>
</evidence>
<dbReference type="Proteomes" id="UP000272942">
    <property type="component" value="Unassembled WGS sequence"/>
</dbReference>
<name>A0A183BDM8_9TREM</name>
<feature type="region of interest" description="Disordered" evidence="2">
    <location>
        <begin position="309"/>
        <end position="349"/>
    </location>
</feature>
<feature type="region of interest" description="Disordered" evidence="2">
    <location>
        <begin position="1"/>
        <end position="25"/>
    </location>
</feature>
<accession>A0A183BDM8</accession>
<keyword evidence="4" id="KW-1185">Reference proteome</keyword>
<evidence type="ECO:0000313" key="5">
    <source>
        <dbReference type="WBParaSite" id="ECPE_0001735801-mRNA-1"/>
    </source>
</evidence>
<feature type="coiled-coil region" evidence="1">
    <location>
        <begin position="32"/>
        <end position="91"/>
    </location>
</feature>
<organism evidence="5">
    <name type="scientific">Echinostoma caproni</name>
    <dbReference type="NCBI Taxonomy" id="27848"/>
    <lineage>
        <taxon>Eukaryota</taxon>
        <taxon>Metazoa</taxon>
        <taxon>Spiralia</taxon>
        <taxon>Lophotrochozoa</taxon>
        <taxon>Platyhelminthes</taxon>
        <taxon>Trematoda</taxon>
        <taxon>Digenea</taxon>
        <taxon>Plagiorchiida</taxon>
        <taxon>Echinostomata</taxon>
        <taxon>Echinostomatoidea</taxon>
        <taxon>Echinostomatidae</taxon>
        <taxon>Echinostoma</taxon>
    </lineage>
</organism>
<keyword evidence="1" id="KW-0175">Coiled coil</keyword>
<feature type="compositionally biased region" description="Low complexity" evidence="2">
    <location>
        <begin position="1"/>
        <end position="18"/>
    </location>
</feature>
<feature type="coiled-coil region" evidence="1">
    <location>
        <begin position="479"/>
        <end position="513"/>
    </location>
</feature>
<dbReference type="WBParaSite" id="ECPE_0001735801-mRNA-1">
    <property type="protein sequence ID" value="ECPE_0001735801-mRNA-1"/>
    <property type="gene ID" value="ECPE_0001735801"/>
</dbReference>
<evidence type="ECO:0000256" key="2">
    <source>
        <dbReference type="SAM" id="MobiDB-lite"/>
    </source>
</evidence>
<reference evidence="5" key="1">
    <citation type="submission" date="2016-06" db="UniProtKB">
        <authorList>
            <consortium name="WormBaseParasite"/>
        </authorList>
    </citation>
    <scope>IDENTIFICATION</scope>
</reference>
<evidence type="ECO:0000256" key="1">
    <source>
        <dbReference type="SAM" id="Coils"/>
    </source>
</evidence>
<evidence type="ECO:0000313" key="4">
    <source>
        <dbReference type="Proteomes" id="UP000272942"/>
    </source>
</evidence>
<feature type="compositionally biased region" description="Polar residues" evidence="2">
    <location>
        <begin position="131"/>
        <end position="141"/>
    </location>
</feature>
<feature type="coiled-coil region" evidence="1">
    <location>
        <begin position="189"/>
        <end position="308"/>
    </location>
</feature>
<feature type="compositionally biased region" description="Basic and acidic residues" evidence="2">
    <location>
        <begin position="309"/>
        <end position="320"/>
    </location>
</feature>
<sequence>MTRILAASASPGSSRPSPVGMDRPDLLPSANIDELTLQLSMTQTELSQLRSDMAVQKAAADRESTSLRGQLAEAHADARSLRLQINRLQAVVGLNGRTDSAASMGLEQLVCSNCQRLQRLLDLLQTKARSTSEVPIDSTVQEPAGTLDTDPGKRSGSDRSCQTDLGDAHIAPTQLTTSVVDTAPSKVRLEQWEKELGEFEHALRDKELELQKENGRLSFEADRLKRKHEALVARETKLKEDIDSHEAQIESQRVELQNDMLQLGRERNRLAQERQTVESDRVRVHQLEVELQQKRREAEMLIEMATREHQARRMDEEKVRRTGSSSSFKREEHLATDVSTPEVESLTAEHRDTPVVRLQLQTKEPGSALDGQTTGITTGQFSPEENFAHAVAFLSDWLEKSIGQIGKKLSTESRNPVDTGKLRTMSEVLDLLRIDLLASRGQWMTDKAVVPVTKTAAPSKFPSELHRSDDDRDGVNTNTEHLMRRLRAAEQEAQEATEQLKSSNAEFLTLRERLSHAMVERAHLKATVESLDEEVRMRVAESMFETRTYLDVFFSSVIFFFDL</sequence>
<dbReference type="OrthoDB" id="6233681at2759"/>
<dbReference type="EMBL" id="UZAN01068614">
    <property type="protein sequence ID" value="VDP94603.1"/>
    <property type="molecule type" value="Genomic_DNA"/>
</dbReference>
<protein>
    <submittedName>
        <fullName evidence="5">PACT_coil_coil domain-containing protein</fullName>
    </submittedName>
</protein>